<proteinExistence type="predicted"/>
<protein>
    <submittedName>
        <fullName evidence="2 3">Uncharacterized protein</fullName>
    </submittedName>
</protein>
<evidence type="ECO:0000313" key="3">
    <source>
        <dbReference type="EnsemblPlants" id="KRH59605"/>
    </source>
</evidence>
<feature type="transmembrane region" description="Helical" evidence="1">
    <location>
        <begin position="36"/>
        <end position="55"/>
    </location>
</feature>
<organism evidence="3">
    <name type="scientific">Glycine max</name>
    <name type="common">Soybean</name>
    <name type="synonym">Glycine hispida</name>
    <dbReference type="NCBI Taxonomy" id="3847"/>
    <lineage>
        <taxon>Eukaryota</taxon>
        <taxon>Viridiplantae</taxon>
        <taxon>Streptophyta</taxon>
        <taxon>Embryophyta</taxon>
        <taxon>Tracheophyta</taxon>
        <taxon>Spermatophyta</taxon>
        <taxon>Magnoliopsida</taxon>
        <taxon>eudicotyledons</taxon>
        <taxon>Gunneridae</taxon>
        <taxon>Pentapetalae</taxon>
        <taxon>rosids</taxon>
        <taxon>fabids</taxon>
        <taxon>Fabales</taxon>
        <taxon>Fabaceae</taxon>
        <taxon>Papilionoideae</taxon>
        <taxon>50 kb inversion clade</taxon>
        <taxon>NPAAA clade</taxon>
        <taxon>indigoferoid/millettioid clade</taxon>
        <taxon>Phaseoleae</taxon>
        <taxon>Glycine</taxon>
        <taxon>Glycine subgen. Soja</taxon>
    </lineage>
</organism>
<dbReference type="Gramene" id="KRH59605">
    <property type="protein sequence ID" value="KRH59605"/>
    <property type="gene ID" value="GLYMA_05G194300"/>
</dbReference>
<keyword evidence="4" id="KW-1185">Reference proteome</keyword>
<name>K7KR80_SOYBN</name>
<evidence type="ECO:0000313" key="2">
    <source>
        <dbReference type="EMBL" id="KRH59605.1"/>
    </source>
</evidence>
<reference evidence="2 3" key="1">
    <citation type="journal article" date="2010" name="Nature">
        <title>Genome sequence of the palaeopolyploid soybean.</title>
        <authorList>
            <person name="Schmutz J."/>
            <person name="Cannon S.B."/>
            <person name="Schlueter J."/>
            <person name="Ma J."/>
            <person name="Mitros T."/>
            <person name="Nelson W."/>
            <person name="Hyten D.L."/>
            <person name="Song Q."/>
            <person name="Thelen J.J."/>
            <person name="Cheng J."/>
            <person name="Xu D."/>
            <person name="Hellsten U."/>
            <person name="May G.D."/>
            <person name="Yu Y."/>
            <person name="Sakurai T."/>
            <person name="Umezawa T."/>
            <person name="Bhattacharyya M.K."/>
            <person name="Sandhu D."/>
            <person name="Valliyodan B."/>
            <person name="Lindquist E."/>
            <person name="Peto M."/>
            <person name="Grant D."/>
            <person name="Shu S."/>
            <person name="Goodstein D."/>
            <person name="Barry K."/>
            <person name="Futrell-Griggs M."/>
            <person name="Abernathy B."/>
            <person name="Du J."/>
            <person name="Tian Z."/>
            <person name="Zhu L."/>
            <person name="Gill N."/>
            <person name="Joshi T."/>
            <person name="Libault M."/>
            <person name="Sethuraman A."/>
            <person name="Zhang X.-C."/>
            <person name="Shinozaki K."/>
            <person name="Nguyen H.T."/>
            <person name="Wing R.A."/>
            <person name="Cregan P."/>
            <person name="Specht J."/>
            <person name="Grimwood J."/>
            <person name="Rokhsar D."/>
            <person name="Stacey G."/>
            <person name="Shoemaker R.C."/>
            <person name="Jackson S.A."/>
        </authorList>
    </citation>
    <scope>NUCLEOTIDE SEQUENCE [LARGE SCALE GENOMIC DNA]</scope>
    <source>
        <strain evidence="3">cv. Williams 82</strain>
        <tissue evidence="2">Callus</tissue>
    </source>
</reference>
<dbReference type="PaxDb" id="3847-GLYMA05G32770.1"/>
<dbReference type="InParanoid" id="K7KR80"/>
<dbReference type="EMBL" id="CM000838">
    <property type="protein sequence ID" value="KRH59605.1"/>
    <property type="molecule type" value="Genomic_DNA"/>
</dbReference>
<dbReference type="EnsemblPlants" id="KRH59605">
    <property type="protein sequence ID" value="KRH59605"/>
    <property type="gene ID" value="GLYMA_05G194300"/>
</dbReference>
<dbReference type="HOGENOM" id="CLU_3018149_0_0_1"/>
<reference evidence="3" key="2">
    <citation type="submission" date="2018-02" db="UniProtKB">
        <authorList>
            <consortium name="EnsemblPlants"/>
        </authorList>
    </citation>
    <scope>IDENTIFICATION</scope>
    <source>
        <strain evidence="3">Williams 82</strain>
    </source>
</reference>
<reference evidence="2" key="3">
    <citation type="submission" date="2018-07" db="EMBL/GenBank/DDBJ databases">
        <title>WGS assembly of Glycine max.</title>
        <authorList>
            <person name="Schmutz J."/>
            <person name="Cannon S."/>
            <person name="Schlueter J."/>
            <person name="Ma J."/>
            <person name="Mitros T."/>
            <person name="Nelson W."/>
            <person name="Hyten D."/>
            <person name="Song Q."/>
            <person name="Thelen J."/>
            <person name="Cheng J."/>
            <person name="Xu D."/>
            <person name="Hellsten U."/>
            <person name="May G."/>
            <person name="Yu Y."/>
            <person name="Sakurai T."/>
            <person name="Umezawa T."/>
            <person name="Bhattacharyya M."/>
            <person name="Sandhu D."/>
            <person name="Valliyodan B."/>
            <person name="Lindquist E."/>
            <person name="Peto M."/>
            <person name="Grant D."/>
            <person name="Shu S."/>
            <person name="Goodstein D."/>
            <person name="Barry K."/>
            <person name="Futrell-Griggs M."/>
            <person name="Abernathy B."/>
            <person name="Du J."/>
            <person name="Tian Z."/>
            <person name="Zhu L."/>
            <person name="Gill N."/>
            <person name="Joshi T."/>
            <person name="Libault M."/>
            <person name="Sethuraman A."/>
            <person name="Zhang X."/>
            <person name="Shinozaki K."/>
            <person name="Nguyen H."/>
            <person name="Wing R."/>
            <person name="Cregan P."/>
            <person name="Specht J."/>
            <person name="Grimwood J."/>
            <person name="Rokhsar D."/>
            <person name="Stacey G."/>
            <person name="Shoemaker R."/>
            <person name="Jackson S."/>
        </authorList>
    </citation>
    <scope>NUCLEOTIDE SEQUENCE</scope>
    <source>
        <tissue evidence="2">Callus</tissue>
    </source>
</reference>
<dbReference type="AlphaFoldDB" id="K7KR80"/>
<dbReference type="Proteomes" id="UP000008827">
    <property type="component" value="Chromosome 5"/>
</dbReference>
<keyword evidence="1" id="KW-0472">Membrane</keyword>
<evidence type="ECO:0000256" key="1">
    <source>
        <dbReference type="SAM" id="Phobius"/>
    </source>
</evidence>
<accession>K7KR80</accession>
<sequence>MMTCQRIGVGDNNHNDEGLNEDNGSLSLRHYLLCKLIPLSSFFYGTICLVMAATVT</sequence>
<keyword evidence="1" id="KW-0812">Transmembrane</keyword>
<keyword evidence="1" id="KW-1133">Transmembrane helix</keyword>
<gene>
    <name evidence="2" type="ORF">GLYMA_05G194300</name>
</gene>
<evidence type="ECO:0000313" key="4">
    <source>
        <dbReference type="Proteomes" id="UP000008827"/>
    </source>
</evidence>